<accession>A0A9Q6HND2</accession>
<dbReference type="InterPro" id="IPR010813">
    <property type="entry name" value="DUF1413"/>
</dbReference>
<organism evidence="1 2">
    <name type="scientific">Staphylococcus succinus</name>
    <dbReference type="NCBI Taxonomy" id="61015"/>
    <lineage>
        <taxon>Bacteria</taxon>
        <taxon>Bacillati</taxon>
        <taxon>Bacillota</taxon>
        <taxon>Bacilli</taxon>
        <taxon>Bacillales</taxon>
        <taxon>Staphylococcaceae</taxon>
        <taxon>Staphylococcus</taxon>
    </lineage>
</organism>
<proteinExistence type="predicted"/>
<dbReference type="Pfam" id="PF07205">
    <property type="entry name" value="DUF1413"/>
    <property type="match status" value="1"/>
</dbReference>
<dbReference type="AlphaFoldDB" id="A0A9Q6HND2"/>
<reference evidence="1 2" key="1">
    <citation type="journal article" date="2016" name="Front. Microbiol.">
        <title>Comprehensive Phylogenetic Analysis of Bovine Non-aureus Staphylococci Species Based on Whole-Genome Sequencing.</title>
        <authorList>
            <person name="Naushad S."/>
            <person name="Barkema H.W."/>
            <person name="Luby C."/>
            <person name="Condas L.A."/>
            <person name="Nobrega D.B."/>
            <person name="Carson D.A."/>
            <person name="De Buck J."/>
        </authorList>
    </citation>
    <scope>NUCLEOTIDE SEQUENCE [LARGE SCALE GENOMIC DNA]</scope>
    <source>
        <strain evidence="1 2">SNUC 1231</strain>
    </source>
</reference>
<evidence type="ECO:0000313" key="2">
    <source>
        <dbReference type="Proteomes" id="UP000241960"/>
    </source>
</evidence>
<gene>
    <name evidence="1" type="ORF">BU058_08980</name>
</gene>
<protein>
    <submittedName>
        <fullName evidence="1">DUF1413 domain-containing protein</fullName>
    </submittedName>
</protein>
<evidence type="ECO:0000313" key="1">
    <source>
        <dbReference type="EMBL" id="PTI75048.1"/>
    </source>
</evidence>
<dbReference type="Proteomes" id="UP000241960">
    <property type="component" value="Unassembled WGS sequence"/>
</dbReference>
<sequence length="91" mass="11507">MHFDFDQRIKQLRANLGRTSFNFQFEDLFDKQEWLNMSIPQRKNSEREFRIFIENHEHLRIPYTSEDHIRMRMYNSFYDYNEIKNNFKSYV</sequence>
<comment type="caution">
    <text evidence="1">The sequence shown here is derived from an EMBL/GenBank/DDBJ whole genome shotgun (WGS) entry which is preliminary data.</text>
</comment>
<name>A0A9Q6HND2_9STAP</name>
<dbReference type="EMBL" id="PZFQ01000028">
    <property type="protein sequence ID" value="PTI75048.1"/>
    <property type="molecule type" value="Genomic_DNA"/>
</dbReference>
<dbReference type="RefSeq" id="WP_073505577.1">
    <property type="nucleotide sequence ID" value="NZ_CP018199.1"/>
</dbReference>